<dbReference type="AlphaFoldDB" id="A0A0M9WJ00"/>
<comment type="caution">
    <text evidence="1">The sequence shown here is derived from an EMBL/GenBank/DDBJ whole genome shotgun (WGS) entry which is preliminary data.</text>
</comment>
<evidence type="ECO:0000313" key="1">
    <source>
        <dbReference type="EMBL" id="KOS46689.1"/>
    </source>
</evidence>
<accession>A0A0M9WJ00</accession>
<proteinExistence type="predicted"/>
<gene>
    <name evidence="1" type="ORF">ACN38_g2360</name>
</gene>
<evidence type="ECO:0000313" key="2">
    <source>
        <dbReference type="Proteomes" id="UP000037696"/>
    </source>
</evidence>
<name>A0A0M9WJ00_9EURO</name>
<dbReference type="Proteomes" id="UP000037696">
    <property type="component" value="Unassembled WGS sequence"/>
</dbReference>
<keyword evidence="2" id="KW-1185">Reference proteome</keyword>
<reference evidence="1 2" key="1">
    <citation type="submission" date="2015-08" db="EMBL/GenBank/DDBJ databases">
        <title>Genome sequencing of Penicillium nordicum.</title>
        <authorList>
            <person name="Nguyen H.D."/>
            <person name="Seifert K.A."/>
        </authorList>
    </citation>
    <scope>NUCLEOTIDE SEQUENCE [LARGE SCALE GENOMIC DNA]</scope>
    <source>
        <strain evidence="1 2">DAOMC 185683</strain>
    </source>
</reference>
<sequence>MAKPPPLLRRVIWHRNVSSGSATVKLAWICHIPRTWRRREVAERRPFLASPAAEKGSQIAKRNSYLLLVEF</sequence>
<organism evidence="1 2">
    <name type="scientific">Penicillium nordicum</name>
    <dbReference type="NCBI Taxonomy" id="229535"/>
    <lineage>
        <taxon>Eukaryota</taxon>
        <taxon>Fungi</taxon>
        <taxon>Dikarya</taxon>
        <taxon>Ascomycota</taxon>
        <taxon>Pezizomycotina</taxon>
        <taxon>Eurotiomycetes</taxon>
        <taxon>Eurotiomycetidae</taxon>
        <taxon>Eurotiales</taxon>
        <taxon>Aspergillaceae</taxon>
        <taxon>Penicillium</taxon>
    </lineage>
</organism>
<protein>
    <submittedName>
        <fullName evidence="1">Uncharacterized protein</fullName>
    </submittedName>
</protein>
<dbReference type="EMBL" id="LHQQ01000025">
    <property type="protein sequence ID" value="KOS46689.1"/>
    <property type="molecule type" value="Genomic_DNA"/>
</dbReference>